<accession>A0A1Y1JNA5</accession>
<dbReference type="Proteomes" id="UP000195521">
    <property type="component" value="Unassembled WGS sequence"/>
</dbReference>
<sequence>MEKSIVCFNYYKITYSLIMFYAILENFPKCLDIIEKKPKNVSTEDKNQYSPWEIECTNEVNITKLRNVHVDNRTPQGICIQVMEYLGEINNDEEQALKDAGCEFFYYWIYYVLFNNNEKKINDIQSQYEELINIYNNAYFKKNIKSRCIGSKRPIEHDDFKKILELSSIYNSIYKNTKRDKNDDIFKEVIKIVKLYNSKLENNPSKIIEIVKEPSCKNSSGVTIIITFVVTIIVFLSLFILYKFTIFGSLWRNIINRKISKSYSINEERNVFQGSEIYSVLPSRNEHNLLYFSP</sequence>
<keyword evidence="1" id="KW-0472">Membrane</keyword>
<protein>
    <submittedName>
        <fullName evidence="2">Variable surface protein</fullName>
    </submittedName>
</protein>
<organism evidence="2 3">
    <name type="scientific">Plasmodium gonderi</name>
    <dbReference type="NCBI Taxonomy" id="77519"/>
    <lineage>
        <taxon>Eukaryota</taxon>
        <taxon>Sar</taxon>
        <taxon>Alveolata</taxon>
        <taxon>Apicomplexa</taxon>
        <taxon>Aconoidasida</taxon>
        <taxon>Haemosporida</taxon>
        <taxon>Plasmodiidae</taxon>
        <taxon>Plasmodium</taxon>
        <taxon>Plasmodium (Plasmodium)</taxon>
    </lineage>
</organism>
<keyword evidence="1" id="KW-1133">Transmembrane helix</keyword>
<gene>
    <name evidence="2" type="ORF">PGO_000355</name>
</gene>
<name>A0A1Y1JNA5_PLAGO</name>
<dbReference type="OrthoDB" id="10293467at2759"/>
<evidence type="ECO:0000313" key="2">
    <source>
        <dbReference type="EMBL" id="GAW83969.1"/>
    </source>
</evidence>
<dbReference type="RefSeq" id="XP_028546558.1">
    <property type="nucleotide sequence ID" value="XM_028690757.1"/>
</dbReference>
<dbReference type="AlphaFoldDB" id="A0A1Y1JNA5"/>
<reference evidence="3" key="1">
    <citation type="submission" date="2017-04" db="EMBL/GenBank/DDBJ databases">
        <title>Plasmodium gonderi genome.</title>
        <authorList>
            <person name="Arisue N."/>
            <person name="Honma H."/>
            <person name="Kawai S."/>
            <person name="Tougan T."/>
            <person name="Tanabe K."/>
            <person name="Horii T."/>
        </authorList>
    </citation>
    <scope>NUCLEOTIDE SEQUENCE [LARGE SCALE GENOMIC DNA]</scope>
    <source>
        <strain evidence="3">ATCC 30045</strain>
    </source>
</reference>
<evidence type="ECO:0000256" key="1">
    <source>
        <dbReference type="SAM" id="Phobius"/>
    </source>
</evidence>
<feature type="transmembrane region" description="Helical" evidence="1">
    <location>
        <begin position="221"/>
        <end position="242"/>
    </location>
</feature>
<keyword evidence="3" id="KW-1185">Reference proteome</keyword>
<keyword evidence="1" id="KW-0812">Transmembrane</keyword>
<evidence type="ECO:0000313" key="3">
    <source>
        <dbReference type="Proteomes" id="UP000195521"/>
    </source>
</evidence>
<proteinExistence type="predicted"/>
<dbReference type="GeneID" id="39744777"/>
<dbReference type="EMBL" id="BDQF01000045">
    <property type="protein sequence ID" value="GAW83969.1"/>
    <property type="molecule type" value="Genomic_DNA"/>
</dbReference>
<comment type="caution">
    <text evidence="2">The sequence shown here is derived from an EMBL/GenBank/DDBJ whole genome shotgun (WGS) entry which is preliminary data.</text>
</comment>